<evidence type="ECO:0000256" key="2">
    <source>
        <dbReference type="ARBA" id="ARBA00004792"/>
    </source>
</evidence>
<dbReference type="Pfam" id="PF08659">
    <property type="entry name" value="KR"/>
    <property type="match status" value="1"/>
</dbReference>
<dbReference type="SUPFAM" id="SSF53901">
    <property type="entry name" value="Thiolase-like"/>
    <property type="match status" value="3"/>
</dbReference>
<dbReference type="SUPFAM" id="SSF51735">
    <property type="entry name" value="NAD(P)-binding Rossmann-fold domains"/>
    <property type="match status" value="2"/>
</dbReference>
<feature type="region of interest" description="Disordered" evidence="10">
    <location>
        <begin position="2909"/>
        <end position="2942"/>
    </location>
</feature>
<keyword evidence="4" id="KW-0963">Cytoplasm</keyword>
<feature type="domain" description="N-acetyltransferase" evidence="12">
    <location>
        <begin position="89"/>
        <end position="253"/>
    </location>
</feature>
<dbReference type="SUPFAM" id="SSF47336">
    <property type="entry name" value="ACP-like"/>
    <property type="match status" value="6"/>
</dbReference>
<keyword evidence="3" id="KW-0596">Phosphopantetheine</keyword>
<dbReference type="SMART" id="SM00822">
    <property type="entry name" value="PKS_KR"/>
    <property type="match status" value="1"/>
</dbReference>
<evidence type="ECO:0000256" key="8">
    <source>
        <dbReference type="ARBA" id="ARBA00023268"/>
    </source>
</evidence>
<feature type="domain" description="Carrier" evidence="11">
    <location>
        <begin position="3471"/>
        <end position="3545"/>
    </location>
</feature>
<dbReference type="InterPro" id="IPR036736">
    <property type="entry name" value="ACP-like_sf"/>
</dbReference>
<dbReference type="SUPFAM" id="SSF52096">
    <property type="entry name" value="ClpP/crotonase"/>
    <property type="match status" value="2"/>
</dbReference>
<dbReference type="GO" id="GO:0004312">
    <property type="term" value="F:fatty acid synthase activity"/>
    <property type="evidence" value="ECO:0007669"/>
    <property type="project" value="TreeGrafter"/>
</dbReference>
<gene>
    <name evidence="14" type="primary">onnB</name>
</gene>
<comment type="catalytic activity">
    <reaction evidence="9">
        <text>a (3S)-3-hydroxyacyl-CoA + NAD(+) = a 3-oxoacyl-CoA + NADH + H(+)</text>
        <dbReference type="Rhea" id="RHEA:22432"/>
        <dbReference type="ChEBI" id="CHEBI:15378"/>
        <dbReference type="ChEBI" id="CHEBI:57318"/>
        <dbReference type="ChEBI" id="CHEBI:57540"/>
        <dbReference type="ChEBI" id="CHEBI:57945"/>
        <dbReference type="ChEBI" id="CHEBI:90726"/>
        <dbReference type="EC" id="1.1.1.35"/>
    </reaction>
</comment>
<dbReference type="Gene3D" id="3.40.50.720">
    <property type="entry name" value="NAD(P)-binding Rossmann-like Domain"/>
    <property type="match status" value="1"/>
</dbReference>
<dbReference type="EMBL" id="AY688304">
    <property type="protein sequence ID" value="AAV97870.1"/>
    <property type="molecule type" value="Genomic_DNA"/>
</dbReference>
<dbReference type="PANTHER" id="PTHR43775">
    <property type="entry name" value="FATTY ACID SYNTHASE"/>
    <property type="match status" value="1"/>
</dbReference>
<dbReference type="PANTHER" id="PTHR43775:SF37">
    <property type="entry name" value="SI:DKEY-61P9.11"/>
    <property type="match status" value="1"/>
</dbReference>
<dbReference type="Pfam" id="PF02801">
    <property type="entry name" value="Ketoacyl-synt_C"/>
    <property type="match status" value="3"/>
</dbReference>
<evidence type="ECO:0000256" key="10">
    <source>
        <dbReference type="SAM" id="MobiDB-lite"/>
    </source>
</evidence>
<keyword evidence="8" id="KW-0511">Multifunctional enzyme</keyword>
<feature type="domain" description="Ketosynthase family 3 (KS3)" evidence="13">
    <location>
        <begin position="1973"/>
        <end position="2411"/>
    </location>
</feature>
<dbReference type="GO" id="GO:0005886">
    <property type="term" value="C:plasma membrane"/>
    <property type="evidence" value="ECO:0007669"/>
    <property type="project" value="TreeGrafter"/>
</dbReference>
<proteinExistence type="predicted"/>
<feature type="domain" description="Ketosynthase family 3 (KS3)" evidence="13">
    <location>
        <begin position="416"/>
        <end position="846"/>
    </location>
</feature>
<reference evidence="14" key="1">
    <citation type="journal article" date="2004" name="Proc. Natl. Acad. Sci. U.S.A.">
        <title>Antitumor polyketide biosynthesis by an uncultivated bacterial symbiont of the marine sponge Theonella swinhoei.</title>
        <authorList>
            <person name="Piel J."/>
            <person name="Hui D."/>
            <person name="Wen G."/>
            <person name="Butzke D."/>
            <person name="Platzer M."/>
            <person name="Fusetani N."/>
            <person name="Matsunaga S."/>
        </authorList>
    </citation>
    <scope>NUCLEOTIDE SEQUENCE</scope>
</reference>
<dbReference type="SUPFAM" id="SSF53335">
    <property type="entry name" value="S-adenosyl-L-methionine-dependent methyltransferases"/>
    <property type="match status" value="1"/>
</dbReference>
<evidence type="ECO:0000313" key="14">
    <source>
        <dbReference type="EMBL" id="AAV97870.1"/>
    </source>
</evidence>
<evidence type="ECO:0000256" key="7">
    <source>
        <dbReference type="ARBA" id="ARBA00022737"/>
    </source>
</evidence>
<dbReference type="Gene3D" id="1.10.1200.10">
    <property type="entry name" value="ACP-like"/>
    <property type="match status" value="6"/>
</dbReference>
<feature type="domain" description="Carrier" evidence="11">
    <location>
        <begin position="3227"/>
        <end position="3301"/>
    </location>
</feature>
<keyword evidence="7" id="KW-0677">Repeat</keyword>
<feature type="region of interest" description="Disordered" evidence="10">
    <location>
        <begin position="1823"/>
        <end position="1854"/>
    </location>
</feature>
<feature type="compositionally biased region" description="Basic and acidic residues" evidence="10">
    <location>
        <begin position="3556"/>
        <end position="3571"/>
    </location>
</feature>
<comment type="pathway">
    <text evidence="2">Antibiotic biosynthesis.</text>
</comment>
<dbReference type="InterPro" id="IPR001753">
    <property type="entry name" value="Enoyl-CoA_hydra/iso"/>
</dbReference>
<sequence length="4376" mass="486036">MENRLKHQTRNQTQKAAVEQYILTHWAEALWSQSNADLLPAADPILVDAELFLVSAAKLGFFAKTQFLSHPGHEPIDQKALHQLEKRDYQVRQARAEDLGVLQSLEALCWEEGLQTSAEGLAKRLQDYPEGQFVLVFEEQVVGVIYSQRIADTRVLYGKNAANVAVLRRNDGPIVQLLAINISPQVQQRQWGDQLLEFMLQRCAVMHGVEAVAAVTLARDYHKQKQMPMGAYIHHRTEQGWLADPILHFHELHGADIIDLIPQYRPKDVKNEGFGVLVSYDIHHRKRRNIESRTSRNEAGGEAPSLPQREHTLEAISDYLEEAVKTILGPEQECLFSKETPLMEMGLDSADFLGLREQIAVRFQTALEPTFFFQSKTPQDIISYFAKEMYPHPEKEAKATPLTATSVQAAPSHSRQGHIAIVGLACRLPGGIETPQALWQLLKNGESAVGSLPSGRWNWPADIDPDNRHRGIDQGGFLDDIAGFDAAFFRLSTTEVESMDPQQRMLLELSWQVLEDAGYAPKDLKKSQTGVFIGASGSDYSYLLNQSPVSVEAHFGTGSAMAVLANRISYFYDFYGPSLVVDTACSSSLVAVHKAVQSLRVGECDQVLVGGVHVMCHPANSLAYYQAGMLAKDGKCKTFDQQANGYVRAEGAVMLLLKPLEAAVADQDQVFAVIRGTSCNHGGLASGLTVPNPEQQAALLQQAWRDARISPLELSYLEAHGTGTALGDPIEIQGMKDAFAGYVKARSLPVPEIRSCGLGSIKTNLGHLEAAAGIAGLLKVVLAFRHRELPPLLHFKQLNDHIDLANTPFYPVDQLRSWDVPEGAIRKAGVSSFGSGGTNSHVVLEEYPQRPARPITPKGPLIFVLSARNQENLRAYAQKFLDWLRGEKAATPPLREMIYTLQVGRQAMEQRLALAVSDIDDLCAQLTRFCGGHDMNDELPEMAVWWKSGEQVDWASLYKEETRPRRISLPTYPFAHEAYWPAIVQPTREVRELLLAPVWSPVPFPLTSGITPPPSKKTVVVGANPQQQQWIQQVYPQALCLEDSLRWSVQAWEDKWRELEGVDHIIWAGSDQFPESIADEQLVQEQEAGILQVFRMVKSLLALDQDRVAISWTLITTQTQPVHFQERINPTHAAIHGFAGCLAKEYPRWHVRLFDVAAGTAWPVQEMFACEPQQGKALAYRGSKEKGGQWFQQELLPLQTSVQGGQERLPYRQNGVYVVIGGAGGLGEIWSRWMVETYQARIIWIGRREKDDEIQGKMDALSPAPHYIAADASDREALQRAYAEIRQCHPRIHGVVHSAVGSFDLSLAEISEERFRQILAVKVDLSLRIAQVFAQERLDFALFFSSVLSFLKSSGVSGYTAGCCFKDAFARQLAHAWSCPVKVMNWGYWRVGTGARISKAVKIRATQSGFETIDASEAMQALNRLLHGPIDQLLFLKTNNRRPLDMIQPEQTISCFESSHLSSIEAMMQRLDESPSDPQSRIKSMSAASIFKNEDMEPLLLKFLAGIVASKPVIRVPFYQNWLLQSERILREKGIANAADFSLETCWQEWESARKDWLQDANKTAALTLVETCLRAFSDILAGKRKATDVMFPHSSMTLVEGIYKNNLVSDYFNQVLGDVLVAFMTTRGHEEPVRILEIGAGTGGTTATLLEKLRPFQEQIAAYCYTDVSKAFLFHAEEHFAPEHPFIGTAIFDVEQPLANGVIKPADYDIVIATNVLHATKNICETLRNAKAALKQHGLMLLNELSDQSLFAHLTFGLLEGWWRHEDASIRIPGSPGLFPEAWQSVLEREGFTSVCFPARAAHQLGQQIIVAESNGIVRQQPLAPGHNAPSIRQPTAGSEPRRLPGVKTQKDRSQGMLREACTHYFQTLIGKVLRIESQRIDPAESLEAYGIDSILIVQIIEALQEIFEDVSSTLFFEVQTVDALVTHFLQHQREALIALMGIDEFTDSEPSEEVVAPAASVRGAPSNRLEREPIAIIGMSGHYPMADTPDAFWEMLKNGQDCIREIPPDRWPLEGFYLADQDQAVASGKSYSKWGGFLENPFDFDARFFNISPKEAKDMDPQERIFLQAAWEALEDAGYDKKSLATRYRQRVGVFVGITRTGFDLYGPQLWEQGNTAYPHTSFSSVANRISYLLDLRGPSMPIDTMCSSSLTAIHEACQRIQFGECEMAFAGGVNLYVHASSYVGLCASRMLSKDGRCKSFGTGSNGFVPGEGVGVVLLKPLSQAIKDHDPIHAVVRGTYVNHGGKTHGYTVPNPNAQGELIREALNRAGVHARTVSYVEAHGTGTELGDPIEVTGLTQAFRQETQDSGFCALGSVKSNIGHLESAAAMAGLTKIILQMKHGMLAPSLHARELNPKIPFEKTPFVIQQELAPWQRPTVSLDGDIKEYPRIAGISSFGAGGSNAHVILEEYIPPEHQQTAPSGRSNPSYFVPLSASNETQLRLYAQKLCDWLEQNRSRSLSCADLAYTLQVGREAMEARLGLIVRSVEELEEGLKAFLNPGTTPGHSSVAWVRGEVRKHKETIRLFTLDEDMAKAVDAWIHKRRFAKLAEFWVKGYPIDWHRLHLQQTPFRISLPTYPFIKTTYWWERTSATGQATDIKAAETTIAEAGSGVKTPSKRELQPLSSARRQLPEIEIAKPRITLPDLIGRSVKTDREMQAVGQQSQKAKTAKPHVSLSDLDRKLNGEAQPLRQTSHVVLHDDGQGIFSIQMASPNHEGVPFEAVMADLKVCFQSIQSLTEAANHNAKVVLFQGEEQFFFSGRSESRTAFMEQEIHRLPLDCRLPVIAVVRGQGKGLGCLLGSFCDVMICSRGAVLGYGRPQWPLSEEERAFFRDRFGRHLGEAILRAQVSGTTFQEKGQGMTVLPETELDDYVAALARRLSGFSQQSLMVLKKQLARDSVEHAMKLVHASTPIDGDGQGEACTTSAQPSVNLPKTQNNPQAQTPQRIRLQSQVITVDAWPNGVVLVSLCDRENKNMFSKAFLQGFDEAFEHIRGNAAYKVVIITGYDSYFACGGTKESLQAIQQGAEKFTDTRIYGRPLECEIPVIAAIQGHALGGGWSMGMYCDQVIFSLESLYQSPYMQFGFTPGAGSTLIFPHRFGKDFAGEILLSASAYRGSDFERQGIQMPVLPRRRVLAHAMEMANEMALSSRDELVETKVVRCQHLRHRLEETYLQELAMHEKTYVGNPDVFAKIQMHFNDGIQVEDRLDGIQEQPCRDRESEKAPVVSMQQVRQELRRFLAEELHMTPDMVEEDIEFVKMGLDSIIAVSWVQKINQAFGLALGATIVYTYTNLLDLLQHIFPEIAKAPSSTIPEPELAVSSSDSDIYPGFKPIALQPTVAAKKTGNANGSSLHAEKQKPTPAGRPDGAIGQGDLKDVHVKLRQLLAEELHMTPEAVEDDVSFVEMGLDSIIAVSWIQKINQAYGLSLEATVVYTYTTLLDLAQHIFPETATTVFTSTTRQPSANAVGEPEEKAVAMMAELRQLLAEELHMAAEAIEDDVNFVEMGLDYVMAGSWVQKLNQAYGLSLEATVIYTYTNLLDLAGHLASEMSHRLATARPLAKLERERPRRTPRADAKPVVSPPASQPLTPVSKRWLPEQKTGRIAIIGISGKFPKASTLDQFWENIAEGRNCVSEVPESRWSVDEFYDADGKVPGKTMSKWMGILEEVDQFDPLFFAISPRDAELMDPQQRLFLQACWSCIEDAGYNPKTLSGSSCGVFVGCDMGDYGRSVQYQELDAQSLLGGVVSILPARISYFLNLQGPCLAVDTACSSSLTAIANACDSLLLGHSDCAVAGGVCVMTGPEIHIMMSKAGMLSPNGTCFTFDQRANGFVPGEGVGAMFLKRYEDAVADGDPIYAVLRGWGINQDGKTNGITAPNARSQTRLEKRVYEQCGIHPEDIQLIEAHGTGTKLGDPIEVEGLRDAFAHFTEKQHYCALGSVKSNIGHLATAAGVSGMIKLVLALQHQKLPPTVNHEKLNEHIRLEGSPFYINTACRDWVVPEGKTRCAAISSFGFSGTNVHMVVEEHQPTENRRLTDAAPYLIVLSAKSDPQLEASLQQLLGFTRKHTEHAETTLHIADLAYTLQTGREAMTERLGLLVSSLDELADKLDMLLQQKSCDQIADCYRGTVIKQNIETFSSLADEDDIASWITKRQYAKVLNLWVHGAEIPWNSLYETVACMPSRIHMPTYPFAKERYWVARRKETGMLTEQNHEQREPTSEKADHEFFWKIEELIEEWERQQQYGGHLTPETLTKVFAYEVVKNLGPEQIHRVDQLLAATPKPATAPPPPVQQAAAVVPEPKLVRSEDIPQAVCEAISEVLKLQTIGEHDRFQDYGLDSISAMKLSVRLEEKLGRKVRPQWIHDFPSVGTLSRRLMEQDELVDA</sequence>
<feature type="compositionally biased region" description="Polar residues" evidence="10">
    <location>
        <begin position="2920"/>
        <end position="2942"/>
    </location>
</feature>
<dbReference type="GO" id="GO:0006633">
    <property type="term" value="P:fatty acid biosynthetic process"/>
    <property type="evidence" value="ECO:0007669"/>
    <property type="project" value="InterPro"/>
</dbReference>
<dbReference type="SUPFAM" id="SSF55729">
    <property type="entry name" value="Acyl-CoA N-acyltransferases (Nat)"/>
    <property type="match status" value="1"/>
</dbReference>
<dbReference type="PROSITE" id="PS51186">
    <property type="entry name" value="GNAT"/>
    <property type="match status" value="1"/>
</dbReference>
<dbReference type="CDD" id="cd06558">
    <property type="entry name" value="crotonase-like"/>
    <property type="match status" value="1"/>
</dbReference>
<dbReference type="InterPro" id="IPR020806">
    <property type="entry name" value="PKS_PP-bd"/>
</dbReference>
<dbReference type="NCBIfam" id="NF005496">
    <property type="entry name" value="PRK07110.1"/>
    <property type="match status" value="1"/>
</dbReference>
<dbReference type="SMART" id="SM00825">
    <property type="entry name" value="PKS_KS"/>
    <property type="match status" value="3"/>
</dbReference>
<evidence type="ECO:0000256" key="5">
    <source>
        <dbReference type="ARBA" id="ARBA00022553"/>
    </source>
</evidence>
<evidence type="ECO:0000259" key="11">
    <source>
        <dbReference type="PROSITE" id="PS50075"/>
    </source>
</evidence>
<evidence type="ECO:0000259" key="13">
    <source>
        <dbReference type="PROSITE" id="PS52004"/>
    </source>
</evidence>
<dbReference type="Gene3D" id="6.20.390.20">
    <property type="match status" value="1"/>
</dbReference>
<feature type="domain" description="Ketosynthase family 3 (KS3)" evidence="13">
    <location>
        <begin position="3596"/>
        <end position="4019"/>
    </location>
</feature>
<dbReference type="InterPro" id="IPR016181">
    <property type="entry name" value="Acyl_CoA_acyltransferase"/>
</dbReference>
<dbReference type="InterPro" id="IPR009081">
    <property type="entry name" value="PP-bd_ACP"/>
</dbReference>
<name>Q5MP07_UNCXX</name>
<dbReference type="PROSITE" id="PS00012">
    <property type="entry name" value="PHOSPHOPANTETHEINE"/>
    <property type="match status" value="2"/>
</dbReference>
<dbReference type="Pfam" id="PF00109">
    <property type="entry name" value="ketoacyl-synt"/>
    <property type="match status" value="3"/>
</dbReference>
<dbReference type="Gene3D" id="3.40.50.150">
    <property type="entry name" value="Vaccinia Virus protein VP39"/>
    <property type="match status" value="1"/>
</dbReference>
<dbReference type="InterPro" id="IPR054514">
    <property type="entry name" value="RhiE-like_linker"/>
</dbReference>
<accession>Q5MP07</accession>
<dbReference type="Pfam" id="PF08242">
    <property type="entry name" value="Methyltransf_12"/>
    <property type="match status" value="1"/>
</dbReference>
<dbReference type="InterPro" id="IPR036291">
    <property type="entry name" value="NAD(P)-bd_dom_sf"/>
</dbReference>
<dbReference type="InterPro" id="IPR029045">
    <property type="entry name" value="ClpP/crotonase-like_dom_sf"/>
</dbReference>
<dbReference type="InterPro" id="IPR006162">
    <property type="entry name" value="Ppantetheine_attach_site"/>
</dbReference>
<dbReference type="InterPro" id="IPR014030">
    <property type="entry name" value="Ketoacyl_synth_N"/>
</dbReference>
<dbReference type="FunFam" id="3.40.47.10:FF:000019">
    <property type="entry name" value="Polyketide synthase type I"/>
    <property type="match status" value="3"/>
</dbReference>
<dbReference type="GO" id="GO:0005737">
    <property type="term" value="C:cytoplasm"/>
    <property type="evidence" value="ECO:0007669"/>
    <property type="project" value="UniProtKB-SubCell"/>
</dbReference>
<feature type="region of interest" description="Disordered" evidence="10">
    <location>
        <begin position="3341"/>
        <end position="3367"/>
    </location>
</feature>
<dbReference type="PROSITE" id="PS00606">
    <property type="entry name" value="KS3_1"/>
    <property type="match status" value="2"/>
</dbReference>
<dbReference type="InterPro" id="IPR000182">
    <property type="entry name" value="GNAT_dom"/>
</dbReference>
<dbReference type="InterPro" id="IPR050091">
    <property type="entry name" value="PKS_NRPS_Biosynth_Enz"/>
</dbReference>
<evidence type="ECO:0000256" key="1">
    <source>
        <dbReference type="ARBA" id="ARBA00004496"/>
    </source>
</evidence>
<evidence type="ECO:0000256" key="6">
    <source>
        <dbReference type="ARBA" id="ARBA00022679"/>
    </source>
</evidence>
<dbReference type="CDD" id="cd00833">
    <property type="entry name" value="PKS"/>
    <property type="match status" value="3"/>
</dbReference>
<keyword evidence="5" id="KW-0597">Phosphoprotein</keyword>
<dbReference type="PROSITE" id="PS52004">
    <property type="entry name" value="KS3_2"/>
    <property type="match status" value="3"/>
</dbReference>
<dbReference type="SMART" id="SM01294">
    <property type="entry name" value="PKS_PP_betabranch"/>
    <property type="match status" value="3"/>
</dbReference>
<keyword evidence="6" id="KW-0808">Transferase</keyword>
<comment type="subcellular location">
    <subcellularLocation>
        <location evidence="1">Cytoplasm</location>
    </subcellularLocation>
</comment>
<dbReference type="InterPro" id="IPR013217">
    <property type="entry name" value="Methyltransf_12"/>
</dbReference>
<dbReference type="InterPro" id="IPR020841">
    <property type="entry name" value="PKS_Beta-ketoAc_synthase_dom"/>
</dbReference>
<dbReference type="Gene3D" id="3.40.630.30">
    <property type="match status" value="1"/>
</dbReference>
<feature type="region of interest" description="Disordered" evidence="10">
    <location>
        <begin position="288"/>
        <end position="311"/>
    </location>
</feature>
<dbReference type="Pfam" id="PF22336">
    <property type="entry name" value="RhiE-like_linker"/>
    <property type="match status" value="3"/>
</dbReference>
<evidence type="ECO:0000256" key="9">
    <source>
        <dbReference type="ARBA" id="ARBA00049556"/>
    </source>
</evidence>
<dbReference type="Pfam" id="PF00550">
    <property type="entry name" value="PP-binding"/>
    <property type="match status" value="6"/>
</dbReference>
<dbReference type="InterPro" id="IPR057326">
    <property type="entry name" value="KR_dom"/>
</dbReference>
<feature type="domain" description="Carrier" evidence="11">
    <location>
        <begin position="4296"/>
        <end position="4371"/>
    </location>
</feature>
<dbReference type="InterPro" id="IPR014031">
    <property type="entry name" value="Ketoacyl_synth_C"/>
</dbReference>
<feature type="domain" description="Carrier" evidence="11">
    <location>
        <begin position="1861"/>
        <end position="1934"/>
    </location>
</feature>
<dbReference type="GO" id="GO:0031177">
    <property type="term" value="F:phosphopantetheine binding"/>
    <property type="evidence" value="ECO:0007669"/>
    <property type="project" value="InterPro"/>
</dbReference>
<dbReference type="InterPro" id="IPR018201">
    <property type="entry name" value="Ketoacyl_synth_AS"/>
</dbReference>
<protein>
    <submittedName>
        <fullName evidence="14">OnnB</fullName>
    </submittedName>
</protein>
<evidence type="ECO:0000256" key="3">
    <source>
        <dbReference type="ARBA" id="ARBA00022450"/>
    </source>
</evidence>
<feature type="domain" description="Carrier" evidence="11">
    <location>
        <begin position="3372"/>
        <end position="3446"/>
    </location>
</feature>
<evidence type="ECO:0000256" key="4">
    <source>
        <dbReference type="ARBA" id="ARBA00022490"/>
    </source>
</evidence>
<dbReference type="SMART" id="SM00823">
    <property type="entry name" value="PKS_PP"/>
    <property type="match status" value="6"/>
</dbReference>
<dbReference type="InterPro" id="IPR029063">
    <property type="entry name" value="SAM-dependent_MTases_sf"/>
</dbReference>
<dbReference type="PROSITE" id="PS50075">
    <property type="entry name" value="CARRIER"/>
    <property type="match status" value="6"/>
</dbReference>
<organism evidence="14">
    <name type="scientific">symbiont bacterium of Theonella swinhoei</name>
    <dbReference type="NCBI Taxonomy" id="247504"/>
    <lineage>
        <taxon>Bacteria</taxon>
    </lineage>
</organism>
<feature type="domain" description="Carrier" evidence="11">
    <location>
        <begin position="314"/>
        <end position="389"/>
    </location>
</feature>
<dbReference type="InterPro" id="IPR013968">
    <property type="entry name" value="PKS_KR"/>
</dbReference>
<dbReference type="Pfam" id="PF00378">
    <property type="entry name" value="ECH_1"/>
    <property type="match status" value="2"/>
</dbReference>
<dbReference type="Gene3D" id="3.90.226.10">
    <property type="entry name" value="2-enoyl-CoA Hydratase, Chain A, domain 1"/>
    <property type="match status" value="2"/>
</dbReference>
<dbReference type="GO" id="GO:0004315">
    <property type="term" value="F:3-oxoacyl-[acyl-carrier-protein] synthase activity"/>
    <property type="evidence" value="ECO:0007669"/>
    <property type="project" value="InterPro"/>
</dbReference>
<dbReference type="InterPro" id="IPR016039">
    <property type="entry name" value="Thiolase-like"/>
</dbReference>
<evidence type="ECO:0000259" key="12">
    <source>
        <dbReference type="PROSITE" id="PS51186"/>
    </source>
</evidence>
<dbReference type="CDD" id="cd08953">
    <property type="entry name" value="KR_2_SDR_x"/>
    <property type="match status" value="1"/>
</dbReference>
<dbReference type="Gene3D" id="1.10.1240.100">
    <property type="match status" value="3"/>
</dbReference>
<dbReference type="Gene3D" id="3.40.47.10">
    <property type="match status" value="3"/>
</dbReference>
<dbReference type="GO" id="GO:0003857">
    <property type="term" value="F:(3S)-3-hydroxyacyl-CoA dehydrogenase (NAD+) activity"/>
    <property type="evidence" value="ECO:0007669"/>
    <property type="project" value="UniProtKB-EC"/>
</dbReference>
<dbReference type="GO" id="GO:0071770">
    <property type="term" value="P:DIM/DIP cell wall layer assembly"/>
    <property type="evidence" value="ECO:0007669"/>
    <property type="project" value="TreeGrafter"/>
</dbReference>
<feature type="region of interest" description="Disordered" evidence="10">
    <location>
        <begin position="3553"/>
        <end position="3585"/>
    </location>
</feature>